<dbReference type="EMBL" id="SRIO01000003">
    <property type="protein sequence ID" value="TFZ83602.1"/>
    <property type="molecule type" value="Genomic_DNA"/>
</dbReference>
<dbReference type="Gene3D" id="1.10.510.10">
    <property type="entry name" value="Transferase(Phosphotransferase) domain 1"/>
    <property type="match status" value="1"/>
</dbReference>
<evidence type="ECO:0008006" key="3">
    <source>
        <dbReference type="Google" id="ProtNLM"/>
    </source>
</evidence>
<protein>
    <recommendedName>
        <fullName evidence="3">Protein kinase domain-containing protein</fullName>
    </recommendedName>
</protein>
<organism evidence="1 2">
    <name type="scientific">Candidatus Macondimonas diazotrophica</name>
    <dbReference type="NCBI Taxonomy" id="2305248"/>
    <lineage>
        <taxon>Bacteria</taxon>
        <taxon>Pseudomonadati</taxon>
        <taxon>Pseudomonadota</taxon>
        <taxon>Gammaproteobacteria</taxon>
        <taxon>Chromatiales</taxon>
        <taxon>Ectothiorhodospiraceae</taxon>
        <taxon>Candidatus Macondimonas</taxon>
    </lineage>
</organism>
<sequence>MIALEPIALPGKRQAWINPDWPDRDGLMQILASSEMTPAGALIHKDDHASLVTTVVIGPRRYLLKHYRRQPFRRELGRALRRPKALHSHEMALAVAALGIPTARPAAIVTEPFCTVLRRGACLITEALPGVTARTFFGDPAVSPNERARIAARMVQILRRLHTAGMVHGDAKDNNFLIDGDRVYLIDFDETARPRRRQETLRRKDWRQLMHNWRADPATAALFQSLLGATKNS</sequence>
<dbReference type="InterPro" id="IPR011009">
    <property type="entry name" value="Kinase-like_dom_sf"/>
</dbReference>
<dbReference type="SUPFAM" id="SSF56112">
    <property type="entry name" value="Protein kinase-like (PK-like)"/>
    <property type="match status" value="1"/>
</dbReference>
<comment type="caution">
    <text evidence="1">The sequence shown here is derived from an EMBL/GenBank/DDBJ whole genome shotgun (WGS) entry which is preliminary data.</text>
</comment>
<reference evidence="1 2" key="1">
    <citation type="journal article" date="2019" name="ISME J.">
        <title>Candidatus Macondimonas diazotrophica, a novel gammaproteobacterial genus dominating crude-oil-contaminated coastal sediments.</title>
        <authorList>
            <person name="Karthikeyan S."/>
            <person name="Konstantinidis K."/>
        </authorList>
    </citation>
    <scope>NUCLEOTIDE SEQUENCE [LARGE SCALE GENOMIC DNA]</scope>
    <source>
        <strain evidence="1 2">KTK01</strain>
    </source>
</reference>
<dbReference type="Proteomes" id="UP000297890">
    <property type="component" value="Unassembled WGS sequence"/>
</dbReference>
<gene>
    <name evidence="1" type="ORF">E4680_03650</name>
</gene>
<evidence type="ECO:0000313" key="2">
    <source>
        <dbReference type="Proteomes" id="UP000297890"/>
    </source>
</evidence>
<dbReference type="AlphaFoldDB" id="A0A4Z0FAY7"/>
<evidence type="ECO:0000313" key="1">
    <source>
        <dbReference type="EMBL" id="TFZ83602.1"/>
    </source>
</evidence>
<accession>A0A4Z0FAY7</accession>
<dbReference type="Pfam" id="PF06293">
    <property type="entry name" value="Kdo"/>
    <property type="match status" value="1"/>
</dbReference>
<proteinExistence type="predicted"/>
<dbReference type="RefSeq" id="WP_135281019.1">
    <property type="nucleotide sequence ID" value="NZ_SRIO01000003.1"/>
</dbReference>
<name>A0A4Z0FAY7_9GAMM</name>
<keyword evidence="2" id="KW-1185">Reference proteome</keyword>
<dbReference type="OrthoDB" id="6075958at2"/>